<name>A0AC58LTT0_CASCN</name>
<keyword evidence="1" id="KW-1185">Reference proteome</keyword>
<evidence type="ECO:0000313" key="1">
    <source>
        <dbReference type="Proteomes" id="UP001732720"/>
    </source>
</evidence>
<dbReference type="Proteomes" id="UP001732720">
    <property type="component" value="Chromosome X"/>
</dbReference>
<sequence length="279" mass="30924">MGPSKKVILSVLSREQSEGVGARVRRSIGRPEVSYLLEGGSMAHEDFCGHVGKMNPGDLQWMTAGRGILHAEMPCSEEPAHGLQLWVNLRSSEKMVEPQYQELKSEEIPKPSKDGVTIAVISGEALGIKSKVYTRTPTLYLDFKLDQGAKHSQPVPKGWTSFIYTISGDVYIGPDDAQQKIEPHHTAVLGEGDSVQVENKDPERSHFVLIAGEPLREPVVQHEYLDWVIYEEKRFILGGASGSKEVQECGISKGPMLLQLHGRKWQGKRVHAEEAKHKG</sequence>
<gene>
    <name evidence="2" type="primary">Pir</name>
</gene>
<dbReference type="RefSeq" id="XP_073920555.1">
    <property type="nucleotide sequence ID" value="XM_074064454.1"/>
</dbReference>
<evidence type="ECO:0000313" key="2">
    <source>
        <dbReference type="RefSeq" id="XP_073920555.1"/>
    </source>
</evidence>
<accession>A0AC58LTT0</accession>
<reference evidence="2" key="1">
    <citation type="submission" date="2025-08" db="UniProtKB">
        <authorList>
            <consortium name="RefSeq"/>
        </authorList>
    </citation>
    <scope>IDENTIFICATION</scope>
</reference>
<proteinExistence type="predicted"/>
<protein>
    <submittedName>
        <fullName evidence="2">Pirin isoform X4</fullName>
    </submittedName>
</protein>
<organism evidence="1 2">
    <name type="scientific">Castor canadensis</name>
    <name type="common">American beaver</name>
    <dbReference type="NCBI Taxonomy" id="51338"/>
    <lineage>
        <taxon>Eukaryota</taxon>
        <taxon>Metazoa</taxon>
        <taxon>Chordata</taxon>
        <taxon>Craniata</taxon>
        <taxon>Vertebrata</taxon>
        <taxon>Euteleostomi</taxon>
        <taxon>Mammalia</taxon>
        <taxon>Eutheria</taxon>
        <taxon>Euarchontoglires</taxon>
        <taxon>Glires</taxon>
        <taxon>Rodentia</taxon>
        <taxon>Castorimorpha</taxon>
        <taxon>Castoridae</taxon>
        <taxon>Castor</taxon>
    </lineage>
</organism>